<evidence type="ECO:0000313" key="4">
    <source>
        <dbReference type="EMBL" id="WIM99064.1"/>
    </source>
</evidence>
<keyword evidence="2" id="KW-0812">Transmembrane</keyword>
<dbReference type="PROSITE" id="PS50231">
    <property type="entry name" value="RICIN_B_LECTIN"/>
    <property type="match status" value="1"/>
</dbReference>
<dbReference type="InterPro" id="IPR035992">
    <property type="entry name" value="Ricin_B-like_lectins"/>
</dbReference>
<evidence type="ECO:0000313" key="5">
    <source>
        <dbReference type="Proteomes" id="UP001240150"/>
    </source>
</evidence>
<feature type="transmembrane region" description="Helical" evidence="2">
    <location>
        <begin position="69"/>
        <end position="90"/>
    </location>
</feature>
<feature type="domain" description="Ricin B lectin" evidence="3">
    <location>
        <begin position="201"/>
        <end position="322"/>
    </location>
</feature>
<evidence type="ECO:0000259" key="3">
    <source>
        <dbReference type="SMART" id="SM00458"/>
    </source>
</evidence>
<evidence type="ECO:0000256" key="1">
    <source>
        <dbReference type="SAM" id="MobiDB-lite"/>
    </source>
</evidence>
<dbReference type="EMBL" id="CP126980">
    <property type="protein sequence ID" value="WIM99064.1"/>
    <property type="molecule type" value="Genomic_DNA"/>
</dbReference>
<keyword evidence="5" id="KW-1185">Reference proteome</keyword>
<dbReference type="InterPro" id="IPR000772">
    <property type="entry name" value="Ricin_B_lectin"/>
</dbReference>
<keyword evidence="2" id="KW-0472">Membrane</keyword>
<sequence>MDDEDFGTDRDPLLVRPFVVQDGEPTESGSSGATWPAGTASDSPTQILPVFSGTAARKPRGPRRRRRPLLVAGVGAGVVTVLAVAGYTALRPVFEPTLSADLPDRPLPAVTGPAAASASPSPGDDAAGATTGSAGSTGTGGDSGHTRDPKPTASVAASSGPATTATTPATRTTASAEAGSTAGSGTTAPLPAAIAPSPLTAGTGALVSGNGLCLDVPNAIPSDDNSMQVFDCNGSIAQVWTLADDGTLRVMGRCALLVGDDTVHLADCDRRTPSLWRTTGAHEVINMASNECLTDPSGGARPGTRVVVVRCTGESHQRWSLR</sequence>
<feature type="region of interest" description="Disordered" evidence="1">
    <location>
        <begin position="1"/>
        <end position="64"/>
    </location>
</feature>
<reference evidence="4 5" key="1">
    <citation type="submission" date="2023-06" db="EMBL/GenBank/DDBJ databases">
        <authorList>
            <person name="Yushchuk O."/>
            <person name="Binda E."/>
            <person name="Ruckert-Reed C."/>
            <person name="Fedorenko V."/>
            <person name="Kalinowski J."/>
            <person name="Marinelli F."/>
        </authorList>
    </citation>
    <scope>NUCLEOTIDE SEQUENCE [LARGE SCALE GENOMIC DNA]</scope>
    <source>
        <strain evidence="4 5">NRRL 3884</strain>
    </source>
</reference>
<protein>
    <submittedName>
        <fullName evidence="4">RICIN domain-containing protein</fullName>
    </submittedName>
</protein>
<dbReference type="Gene3D" id="2.80.10.50">
    <property type="match status" value="1"/>
</dbReference>
<feature type="compositionally biased region" description="Low complexity" evidence="1">
    <location>
        <begin position="151"/>
        <end position="189"/>
    </location>
</feature>
<dbReference type="SMART" id="SM00458">
    <property type="entry name" value="RICIN"/>
    <property type="match status" value="1"/>
</dbReference>
<keyword evidence="2" id="KW-1133">Transmembrane helix</keyword>
<feature type="region of interest" description="Disordered" evidence="1">
    <location>
        <begin position="99"/>
        <end position="189"/>
    </location>
</feature>
<organism evidence="4 5">
    <name type="scientific">Actinoplanes oblitus</name>
    <dbReference type="NCBI Taxonomy" id="3040509"/>
    <lineage>
        <taxon>Bacteria</taxon>
        <taxon>Bacillati</taxon>
        <taxon>Actinomycetota</taxon>
        <taxon>Actinomycetes</taxon>
        <taxon>Micromonosporales</taxon>
        <taxon>Micromonosporaceae</taxon>
        <taxon>Actinoplanes</taxon>
    </lineage>
</organism>
<evidence type="ECO:0000256" key="2">
    <source>
        <dbReference type="SAM" id="Phobius"/>
    </source>
</evidence>
<dbReference type="RefSeq" id="WP_284920503.1">
    <property type="nucleotide sequence ID" value="NZ_CP126980.1"/>
</dbReference>
<gene>
    <name evidence="4" type="ORF">ACTOB_002697</name>
</gene>
<accession>A0ABY8WMH7</accession>
<name>A0ABY8WMH7_9ACTN</name>
<feature type="compositionally biased region" description="Low complexity" evidence="1">
    <location>
        <begin position="112"/>
        <end position="134"/>
    </location>
</feature>
<dbReference type="Proteomes" id="UP001240150">
    <property type="component" value="Chromosome"/>
</dbReference>
<proteinExistence type="predicted"/>
<dbReference type="Pfam" id="PF00652">
    <property type="entry name" value="Ricin_B_lectin"/>
    <property type="match status" value="1"/>
</dbReference>
<dbReference type="SUPFAM" id="SSF50370">
    <property type="entry name" value="Ricin B-like lectins"/>
    <property type="match status" value="1"/>
</dbReference>